<dbReference type="STRING" id="52247.A0A4T0X7F1"/>
<dbReference type="PROSITE" id="PS50929">
    <property type="entry name" value="ABC_TM1F"/>
    <property type="match status" value="1"/>
</dbReference>
<evidence type="ECO:0000256" key="13">
    <source>
        <dbReference type="ARBA" id="ARBA00024363"/>
    </source>
</evidence>
<dbReference type="InterPro" id="IPR017871">
    <property type="entry name" value="ABC_transporter-like_CS"/>
</dbReference>
<sequence length="726" mass="80333">MMRSLRPLRSLRSLPTLPSLPLRWQPLPPPKQQPIRLNSPHILLRHYATPPPSSSPPTPSSSSNKPNLVTSSKPTTAGPSLPSVSQLKIIADLLKYLWPKDKPWVKFRVVTALSLLIAAKLLNVQVPFFFKSIIDQMNIDWHTFSESAAAALGDSPLANTIIDNAPVLPSAIVALILAYGLTRFGAVLFGELRNAIFASVAQGTIQDVARSTFVHLLNMDLAYHLSRQTGGLTRFIERGTKGISYVLTAMVFHIIPITFEISVVCGILTYNYGSSFAAVTLITMLAYTIFTIRTTTWRTTFRRAANKADQQAASVALDSLINYEAVKIFNNEALQTQKYNNALTSYRDSSIKVATSLAYLNTGQNLIFTTALTTMMYMACHGVVGGSLSVGDLVLINQLVFQLSVPLNFLGSVYRELKQSLLDMETLFKLQKQPILIKSKPNAPPIKITNGEIKFENVNFSYSKGRKILNNCSFTIPPGKKTAIVGPSGSGKSTILRLLFRFYDIDNESKLSSLKIDNQDIRDVDLDSLRHQIALVPQDTPLFNATLLENLRYAKPSATDDEINDIIYRVKLDKLVSSLPNGVHTIVGERGLMISGGEKQRVAIARAVLKNSPIIGLDEATSALDTATEQDILRTLKDVLASDTHSRTSIWVAHRLRTIMDADKIIVLKDGSVVEEGTHKELINKGGQYSQMWEIQETFESEEAEIEAELENVEKAKLEKLKKINL</sequence>
<dbReference type="OrthoDB" id="6500128at2759"/>
<accession>A0A4T0X7F1</accession>
<evidence type="ECO:0000256" key="12">
    <source>
        <dbReference type="ARBA" id="ARBA00023136"/>
    </source>
</evidence>
<keyword evidence="10 19" id="KW-1133">Transmembrane helix</keyword>
<dbReference type="InterPro" id="IPR039421">
    <property type="entry name" value="Type_1_exporter"/>
</dbReference>
<keyword evidence="11" id="KW-0496">Mitochondrion</keyword>
<dbReference type="Pfam" id="PF00005">
    <property type="entry name" value="ABC_tran"/>
    <property type="match status" value="1"/>
</dbReference>
<feature type="region of interest" description="Disordered" evidence="18">
    <location>
        <begin position="46"/>
        <end position="80"/>
    </location>
</feature>
<keyword evidence="8" id="KW-0809">Transit peptide</keyword>
<dbReference type="Pfam" id="PF00664">
    <property type="entry name" value="ABC_membrane"/>
    <property type="match status" value="1"/>
</dbReference>
<dbReference type="PROSITE" id="PS00211">
    <property type="entry name" value="ABC_TRANSPORTER_1"/>
    <property type="match status" value="1"/>
</dbReference>
<evidence type="ECO:0000259" key="21">
    <source>
        <dbReference type="PROSITE" id="PS50929"/>
    </source>
</evidence>
<evidence type="ECO:0000256" key="17">
    <source>
        <dbReference type="SAM" id="Coils"/>
    </source>
</evidence>
<dbReference type="FunFam" id="3.40.50.300:FF:000287">
    <property type="entry name" value="Multidrug ABC transporter ATP-binding protein"/>
    <property type="match status" value="1"/>
</dbReference>
<dbReference type="InterPro" id="IPR003439">
    <property type="entry name" value="ABC_transporter-like_ATP-bd"/>
</dbReference>
<evidence type="ECO:0000256" key="3">
    <source>
        <dbReference type="ARBA" id="ARBA00022448"/>
    </source>
</evidence>
<organism evidence="22 23">
    <name type="scientific">Pichia inconspicua</name>
    <dbReference type="NCBI Taxonomy" id="52247"/>
    <lineage>
        <taxon>Eukaryota</taxon>
        <taxon>Fungi</taxon>
        <taxon>Dikarya</taxon>
        <taxon>Ascomycota</taxon>
        <taxon>Saccharomycotina</taxon>
        <taxon>Pichiomycetes</taxon>
        <taxon>Pichiales</taxon>
        <taxon>Pichiaceae</taxon>
        <taxon>Pichia</taxon>
    </lineage>
</organism>
<dbReference type="CDD" id="cd18582">
    <property type="entry name" value="ABC_6TM_ATM1_ABCB7"/>
    <property type="match status" value="1"/>
</dbReference>
<feature type="transmembrane region" description="Helical" evidence="19">
    <location>
        <begin position="276"/>
        <end position="293"/>
    </location>
</feature>
<comment type="subunit">
    <text evidence="2">Homodimer.</text>
</comment>
<dbReference type="InterPro" id="IPR011527">
    <property type="entry name" value="ABC1_TM_dom"/>
</dbReference>
<dbReference type="PANTHER" id="PTHR24221">
    <property type="entry name" value="ATP-BINDING CASSETTE SUB-FAMILY B"/>
    <property type="match status" value="1"/>
</dbReference>
<evidence type="ECO:0000256" key="18">
    <source>
        <dbReference type="SAM" id="MobiDB-lite"/>
    </source>
</evidence>
<dbReference type="InterPro" id="IPR027417">
    <property type="entry name" value="P-loop_NTPase"/>
</dbReference>
<keyword evidence="12 19" id="KW-0472">Membrane</keyword>
<comment type="similarity">
    <text evidence="13">Belongs to the ABC transporter superfamily. ABCB family. Heavy Metal importer (TC 3.A.1.210) subfamily.</text>
</comment>
<feature type="transmembrane region" description="Helical" evidence="19">
    <location>
        <begin position="167"/>
        <end position="189"/>
    </location>
</feature>
<evidence type="ECO:0000313" key="23">
    <source>
        <dbReference type="Proteomes" id="UP000307173"/>
    </source>
</evidence>
<keyword evidence="7" id="KW-0067">ATP-binding</keyword>
<gene>
    <name evidence="22" type="ORF">CANINC_000103</name>
</gene>
<protein>
    <recommendedName>
        <fullName evidence="14">Iron-sulfur clusters transporter ATM1, mitochondrial</fullName>
    </recommendedName>
    <alternativeName>
        <fullName evidence="15">Iron-sulfur clusters transporter atm1, mitochondrial</fullName>
    </alternativeName>
</protein>
<name>A0A4T0X7F1_9ASCO</name>
<feature type="transmembrane region" description="Helical" evidence="19">
    <location>
        <begin position="109"/>
        <end position="130"/>
    </location>
</feature>
<evidence type="ECO:0000256" key="4">
    <source>
        <dbReference type="ARBA" id="ARBA00022692"/>
    </source>
</evidence>
<dbReference type="SUPFAM" id="SSF90123">
    <property type="entry name" value="ABC transporter transmembrane region"/>
    <property type="match status" value="1"/>
</dbReference>
<dbReference type="PANTHER" id="PTHR24221:SF402">
    <property type="entry name" value="IRON-SULFUR CLUSTERS TRANSPORTER ABCB7, MITOCHONDRIAL"/>
    <property type="match status" value="1"/>
</dbReference>
<feature type="compositionally biased region" description="Polar residues" evidence="18">
    <location>
        <begin position="64"/>
        <end position="80"/>
    </location>
</feature>
<evidence type="ECO:0000256" key="11">
    <source>
        <dbReference type="ARBA" id="ARBA00023128"/>
    </source>
</evidence>
<dbReference type="Proteomes" id="UP000307173">
    <property type="component" value="Unassembled WGS sequence"/>
</dbReference>
<dbReference type="GO" id="GO:0006879">
    <property type="term" value="P:intracellular iron ion homeostasis"/>
    <property type="evidence" value="ECO:0007669"/>
    <property type="project" value="TreeGrafter"/>
</dbReference>
<feature type="transmembrane region" description="Helical" evidence="19">
    <location>
        <begin position="243"/>
        <end position="270"/>
    </location>
</feature>
<keyword evidence="9" id="KW-1278">Translocase</keyword>
<keyword evidence="4 19" id="KW-0812">Transmembrane</keyword>
<keyword evidence="6" id="KW-0999">Mitochondrion inner membrane</keyword>
<feature type="domain" description="ABC transmembrane type-1" evidence="21">
    <location>
        <begin position="110"/>
        <end position="419"/>
    </location>
</feature>
<feature type="domain" description="ABC transporter" evidence="20">
    <location>
        <begin position="453"/>
        <end position="695"/>
    </location>
</feature>
<evidence type="ECO:0000256" key="8">
    <source>
        <dbReference type="ARBA" id="ARBA00022946"/>
    </source>
</evidence>
<evidence type="ECO:0000256" key="14">
    <source>
        <dbReference type="ARBA" id="ARBA00039906"/>
    </source>
</evidence>
<proteinExistence type="inferred from homology"/>
<reference evidence="22 23" key="1">
    <citation type="journal article" date="2019" name="Front. Genet.">
        <title>Whole-Genome Sequencing of the Opportunistic Yeast Pathogen Candida inconspicua Uncovers Its Hybrid Origin.</title>
        <authorList>
            <person name="Mixao V."/>
            <person name="Hansen A.P."/>
            <person name="Saus E."/>
            <person name="Boekhout T."/>
            <person name="Lass-Florl C."/>
            <person name="Gabaldon T."/>
        </authorList>
    </citation>
    <scope>NUCLEOTIDE SEQUENCE [LARGE SCALE GENOMIC DNA]</scope>
    <source>
        <strain evidence="22 23">CBS 180</strain>
    </source>
</reference>
<evidence type="ECO:0000256" key="19">
    <source>
        <dbReference type="SAM" id="Phobius"/>
    </source>
</evidence>
<evidence type="ECO:0000256" key="9">
    <source>
        <dbReference type="ARBA" id="ARBA00022967"/>
    </source>
</evidence>
<feature type="coiled-coil region" evidence="17">
    <location>
        <begin position="696"/>
        <end position="723"/>
    </location>
</feature>
<feature type="compositionally biased region" description="Pro residues" evidence="18">
    <location>
        <begin position="49"/>
        <end position="59"/>
    </location>
</feature>
<dbReference type="PROSITE" id="PS50893">
    <property type="entry name" value="ABC_TRANSPORTER_2"/>
    <property type="match status" value="1"/>
</dbReference>
<dbReference type="SMART" id="SM00382">
    <property type="entry name" value="AAA"/>
    <property type="match status" value="1"/>
</dbReference>
<evidence type="ECO:0000256" key="6">
    <source>
        <dbReference type="ARBA" id="ARBA00022792"/>
    </source>
</evidence>
<dbReference type="AlphaFoldDB" id="A0A4T0X7F1"/>
<dbReference type="EMBL" id="SELW01000021">
    <property type="protein sequence ID" value="TID31315.1"/>
    <property type="molecule type" value="Genomic_DNA"/>
</dbReference>
<dbReference type="Gene3D" id="1.20.1560.10">
    <property type="entry name" value="ABC transporter type 1, transmembrane domain"/>
    <property type="match status" value="1"/>
</dbReference>
<evidence type="ECO:0000256" key="10">
    <source>
        <dbReference type="ARBA" id="ARBA00022989"/>
    </source>
</evidence>
<dbReference type="InterPro" id="IPR003593">
    <property type="entry name" value="AAA+_ATPase"/>
</dbReference>
<comment type="subcellular location">
    <subcellularLocation>
        <location evidence="1">Mitochondrion inner membrane</location>
        <topology evidence="1">Multi-pass membrane protein</topology>
    </subcellularLocation>
</comment>
<dbReference type="GO" id="GO:0005743">
    <property type="term" value="C:mitochondrial inner membrane"/>
    <property type="evidence" value="ECO:0007669"/>
    <property type="project" value="UniProtKB-SubCell"/>
</dbReference>
<evidence type="ECO:0000259" key="20">
    <source>
        <dbReference type="PROSITE" id="PS50893"/>
    </source>
</evidence>
<evidence type="ECO:0000256" key="2">
    <source>
        <dbReference type="ARBA" id="ARBA00011738"/>
    </source>
</evidence>
<dbReference type="FunFam" id="1.20.1560.10:FF:000004">
    <property type="entry name" value="ATP-binding cassette sub-family B member 7"/>
    <property type="match status" value="1"/>
</dbReference>
<evidence type="ECO:0000313" key="22">
    <source>
        <dbReference type="EMBL" id="TID31315.1"/>
    </source>
</evidence>
<dbReference type="SUPFAM" id="SSF52540">
    <property type="entry name" value="P-loop containing nucleoside triphosphate hydrolases"/>
    <property type="match status" value="1"/>
</dbReference>
<keyword evidence="3" id="KW-0813">Transport</keyword>
<comment type="caution">
    <text evidence="22">The sequence shown here is derived from an EMBL/GenBank/DDBJ whole genome shotgun (WGS) entry which is preliminary data.</text>
</comment>
<evidence type="ECO:0000256" key="15">
    <source>
        <dbReference type="ARBA" id="ARBA00040792"/>
    </source>
</evidence>
<evidence type="ECO:0000256" key="5">
    <source>
        <dbReference type="ARBA" id="ARBA00022741"/>
    </source>
</evidence>
<dbReference type="GO" id="GO:0140466">
    <property type="term" value="P:iron-sulfur cluster export from the mitochondrion"/>
    <property type="evidence" value="ECO:0007669"/>
    <property type="project" value="UniProtKB-ARBA"/>
</dbReference>
<keyword evidence="17" id="KW-0175">Coiled coil</keyword>
<dbReference type="GO" id="GO:0140359">
    <property type="term" value="F:ABC-type transporter activity"/>
    <property type="evidence" value="ECO:0007669"/>
    <property type="project" value="InterPro"/>
</dbReference>
<evidence type="ECO:0000256" key="1">
    <source>
        <dbReference type="ARBA" id="ARBA00004448"/>
    </source>
</evidence>
<dbReference type="GO" id="GO:0016887">
    <property type="term" value="F:ATP hydrolysis activity"/>
    <property type="evidence" value="ECO:0007669"/>
    <property type="project" value="InterPro"/>
</dbReference>
<keyword evidence="5" id="KW-0547">Nucleotide-binding</keyword>
<dbReference type="Gene3D" id="3.40.50.300">
    <property type="entry name" value="P-loop containing nucleotide triphosphate hydrolases"/>
    <property type="match status" value="1"/>
</dbReference>
<dbReference type="InterPro" id="IPR036640">
    <property type="entry name" value="ABC1_TM_sf"/>
</dbReference>
<evidence type="ECO:0000256" key="7">
    <source>
        <dbReference type="ARBA" id="ARBA00022840"/>
    </source>
</evidence>
<comment type="function">
    <text evidence="16">Performs an essential function in the generation of cytoplasmic iron-sulfur proteins by mediating the ATP-dependent export of Fe/S cluster precursors synthesized by NFS1 and other mitochondrial proteins. Hydrolyzes ATP. Binds glutathione and may function by transporting a glutathione-conjugated iron-sulfur compound.</text>
</comment>
<dbReference type="GO" id="GO:0005524">
    <property type="term" value="F:ATP binding"/>
    <property type="evidence" value="ECO:0007669"/>
    <property type="project" value="UniProtKB-KW"/>
</dbReference>
<evidence type="ECO:0000256" key="16">
    <source>
        <dbReference type="ARBA" id="ARBA00045666"/>
    </source>
</evidence>
<keyword evidence="23" id="KW-1185">Reference proteome</keyword>